<dbReference type="InterPro" id="IPR006674">
    <property type="entry name" value="HD_domain"/>
</dbReference>
<dbReference type="GO" id="GO:0016779">
    <property type="term" value="F:nucleotidyltransferase activity"/>
    <property type="evidence" value="ECO:0007669"/>
    <property type="project" value="UniProtKB-KW"/>
</dbReference>
<feature type="domain" description="HD" evidence="10">
    <location>
        <begin position="269"/>
        <end position="346"/>
    </location>
</feature>
<feature type="domain" description="tRNA nucleotidyltransferase/poly(A) polymerase RNA and SrmB- binding" evidence="11">
    <location>
        <begin position="172"/>
        <end position="235"/>
    </location>
</feature>
<evidence type="ECO:0000259" key="12">
    <source>
        <dbReference type="Pfam" id="PF13735"/>
    </source>
</evidence>
<keyword evidence="3" id="KW-0819">tRNA processing</keyword>
<evidence type="ECO:0000256" key="4">
    <source>
        <dbReference type="ARBA" id="ARBA00022695"/>
    </source>
</evidence>
<sequence>MKTNNLLDTGIDLLKRIEELGYKAYIVGGTPRDLMLDKVSNDVDIATNCPIEILEKNFTAYNIGKSKNFGILTVRWAEFMFEVAQFRSDGEYKDGRRPDSVEIVNDFKQDVVRRDFTINALGLDSNGVFIDYVGSTADIQSKLVRAVGDPYKRFQEDHLRMIRAARFAAFEGFFLGERTKQAVIDLSELIHKVTPERIRVEIIKAAKKSGLQFARFILILDDLGLLKLILPEVWDMKCFEHNMEYHPESPTVFGHVIACLNLMKEGDPIYKIAVLLHDIGKCVTFEEIDGNPTYKRHEYHSAKMAADICDRLKFSLYHKESIVFAAANHMKLHYLSEMKPSKIARLVGSGNFDVLAEVARVDEFCRGEKFKHKGKFEEEMKRVYEITEKWHDQVTKKPKKLVSGKRVMEIVGIKPGPIVGQIIQQVEDHIIDNELDPTNDKLMYELILRAFTMGGL</sequence>
<feature type="domain" description="CCA-adding enzyme C-terminal" evidence="12">
    <location>
        <begin position="381"/>
        <end position="443"/>
    </location>
</feature>
<evidence type="ECO:0008006" key="14">
    <source>
        <dbReference type="Google" id="ProtNLM"/>
    </source>
</evidence>
<dbReference type="InterPro" id="IPR043519">
    <property type="entry name" value="NT_sf"/>
</dbReference>
<dbReference type="GO" id="GO:0008033">
    <property type="term" value="P:tRNA processing"/>
    <property type="evidence" value="ECO:0007669"/>
    <property type="project" value="UniProtKB-KW"/>
</dbReference>
<evidence type="ECO:0000259" key="11">
    <source>
        <dbReference type="Pfam" id="PF12627"/>
    </source>
</evidence>
<dbReference type="GO" id="GO:0000166">
    <property type="term" value="F:nucleotide binding"/>
    <property type="evidence" value="ECO:0007669"/>
    <property type="project" value="UniProtKB-KW"/>
</dbReference>
<comment type="cofactor">
    <cofactor evidence="1">
        <name>Mg(2+)</name>
        <dbReference type="ChEBI" id="CHEBI:18420"/>
    </cofactor>
</comment>
<gene>
    <name evidence="13" type="ORF">LCGC14_0805850</name>
</gene>
<dbReference type="PANTHER" id="PTHR46173">
    <property type="entry name" value="CCA TRNA NUCLEOTIDYLTRANSFERASE 1, MITOCHONDRIAL"/>
    <property type="match status" value="1"/>
</dbReference>
<comment type="caution">
    <text evidence="13">The sequence shown here is derived from an EMBL/GenBank/DDBJ whole genome shotgun (WGS) entry which is preliminary data.</text>
</comment>
<keyword evidence="8" id="KW-0694">RNA-binding</keyword>
<dbReference type="Pfam" id="PF01966">
    <property type="entry name" value="HD"/>
    <property type="match status" value="1"/>
</dbReference>
<accession>A0A0F9S8A9</accession>
<feature type="domain" description="Poly A polymerase head" evidence="9">
    <location>
        <begin position="24"/>
        <end position="145"/>
    </location>
</feature>
<dbReference type="GO" id="GO:0046872">
    <property type="term" value="F:metal ion binding"/>
    <property type="evidence" value="ECO:0007669"/>
    <property type="project" value="UniProtKB-KW"/>
</dbReference>
<dbReference type="SUPFAM" id="SSF81891">
    <property type="entry name" value="Poly A polymerase C-terminal region-like"/>
    <property type="match status" value="1"/>
</dbReference>
<evidence type="ECO:0000256" key="8">
    <source>
        <dbReference type="ARBA" id="ARBA00022884"/>
    </source>
</evidence>
<dbReference type="InterPro" id="IPR002646">
    <property type="entry name" value="PolA_pol_head_dom"/>
</dbReference>
<dbReference type="SUPFAM" id="SSF81301">
    <property type="entry name" value="Nucleotidyltransferase"/>
    <property type="match status" value="1"/>
</dbReference>
<evidence type="ECO:0000256" key="7">
    <source>
        <dbReference type="ARBA" id="ARBA00022842"/>
    </source>
</evidence>
<dbReference type="EMBL" id="LAZR01002194">
    <property type="protein sequence ID" value="KKN33246.1"/>
    <property type="molecule type" value="Genomic_DNA"/>
</dbReference>
<dbReference type="CDD" id="cd05398">
    <property type="entry name" value="NT_ClassII-CCAase"/>
    <property type="match status" value="1"/>
</dbReference>
<reference evidence="13" key="1">
    <citation type="journal article" date="2015" name="Nature">
        <title>Complex archaea that bridge the gap between prokaryotes and eukaryotes.</title>
        <authorList>
            <person name="Spang A."/>
            <person name="Saw J.H."/>
            <person name="Jorgensen S.L."/>
            <person name="Zaremba-Niedzwiedzka K."/>
            <person name="Martijn J."/>
            <person name="Lind A.E."/>
            <person name="van Eijk R."/>
            <person name="Schleper C."/>
            <person name="Guy L."/>
            <person name="Ettema T.J."/>
        </authorList>
    </citation>
    <scope>NUCLEOTIDE SEQUENCE</scope>
</reference>
<evidence type="ECO:0000256" key="1">
    <source>
        <dbReference type="ARBA" id="ARBA00001946"/>
    </source>
</evidence>
<keyword evidence="5" id="KW-0479">Metal-binding</keyword>
<dbReference type="Pfam" id="PF12627">
    <property type="entry name" value="PolyA_pol_RNAbd"/>
    <property type="match status" value="1"/>
</dbReference>
<proteinExistence type="predicted"/>
<dbReference type="PANTHER" id="PTHR46173:SF1">
    <property type="entry name" value="CCA TRNA NUCLEOTIDYLTRANSFERASE 1, MITOCHONDRIAL"/>
    <property type="match status" value="1"/>
</dbReference>
<dbReference type="Pfam" id="PF01743">
    <property type="entry name" value="PolyA_pol"/>
    <property type="match status" value="1"/>
</dbReference>
<dbReference type="InterPro" id="IPR032810">
    <property type="entry name" value="CCA-adding_enz_C"/>
</dbReference>
<keyword evidence="2" id="KW-0808">Transferase</keyword>
<dbReference type="InterPro" id="IPR032828">
    <property type="entry name" value="PolyA_RNA-bd"/>
</dbReference>
<protein>
    <recommendedName>
        <fullName evidence="14">HD domain-containing protein</fullName>
    </recommendedName>
</protein>
<dbReference type="GO" id="GO:0000049">
    <property type="term" value="F:tRNA binding"/>
    <property type="evidence" value="ECO:0007669"/>
    <property type="project" value="TreeGrafter"/>
</dbReference>
<keyword evidence="4" id="KW-0548">Nucleotidyltransferase</keyword>
<evidence type="ECO:0000259" key="10">
    <source>
        <dbReference type="Pfam" id="PF01966"/>
    </source>
</evidence>
<keyword evidence="7" id="KW-0460">Magnesium</keyword>
<evidence type="ECO:0000256" key="2">
    <source>
        <dbReference type="ARBA" id="ARBA00022679"/>
    </source>
</evidence>
<name>A0A0F9S8A9_9ZZZZ</name>
<dbReference type="Gene3D" id="3.30.460.10">
    <property type="entry name" value="Beta Polymerase, domain 2"/>
    <property type="match status" value="1"/>
</dbReference>
<dbReference type="Gene3D" id="1.10.3090.10">
    <property type="entry name" value="cca-adding enzyme, domain 2"/>
    <property type="match status" value="1"/>
</dbReference>
<dbReference type="InterPro" id="IPR050264">
    <property type="entry name" value="Bact_CCA-adding_enz_type3_sf"/>
</dbReference>
<organism evidence="13">
    <name type="scientific">marine sediment metagenome</name>
    <dbReference type="NCBI Taxonomy" id="412755"/>
    <lineage>
        <taxon>unclassified sequences</taxon>
        <taxon>metagenomes</taxon>
        <taxon>ecological metagenomes</taxon>
    </lineage>
</organism>
<evidence type="ECO:0000256" key="6">
    <source>
        <dbReference type="ARBA" id="ARBA00022741"/>
    </source>
</evidence>
<evidence type="ECO:0000256" key="5">
    <source>
        <dbReference type="ARBA" id="ARBA00022723"/>
    </source>
</evidence>
<dbReference type="Pfam" id="PF13735">
    <property type="entry name" value="tRNA_NucTran2_2"/>
    <property type="match status" value="1"/>
</dbReference>
<evidence type="ECO:0000259" key="9">
    <source>
        <dbReference type="Pfam" id="PF01743"/>
    </source>
</evidence>
<evidence type="ECO:0000313" key="13">
    <source>
        <dbReference type="EMBL" id="KKN33246.1"/>
    </source>
</evidence>
<evidence type="ECO:0000256" key="3">
    <source>
        <dbReference type="ARBA" id="ARBA00022694"/>
    </source>
</evidence>
<dbReference type="AlphaFoldDB" id="A0A0F9S8A9"/>
<keyword evidence="6" id="KW-0547">Nucleotide-binding</keyword>